<dbReference type="PROSITE" id="PS50914">
    <property type="entry name" value="BON"/>
    <property type="match status" value="3"/>
</dbReference>
<evidence type="ECO:0000259" key="1">
    <source>
        <dbReference type="PROSITE" id="PS50914"/>
    </source>
</evidence>
<evidence type="ECO:0000313" key="2">
    <source>
        <dbReference type="EMBL" id="KPX00743.1"/>
    </source>
</evidence>
<dbReference type="EMBL" id="LJQC01000427">
    <property type="protein sequence ID" value="KPX00743.1"/>
    <property type="molecule type" value="Genomic_DNA"/>
</dbReference>
<dbReference type="PANTHER" id="PTHR34606:SF15">
    <property type="entry name" value="BON DOMAIN-CONTAINING PROTEIN"/>
    <property type="match status" value="1"/>
</dbReference>
<dbReference type="InterPro" id="IPR014004">
    <property type="entry name" value="Transpt-assoc_nodulatn_dom_bac"/>
</dbReference>
<reference evidence="2 3" key="1">
    <citation type="submission" date="2015-09" db="EMBL/GenBank/DDBJ databases">
        <title>Genome announcement of multiple Pseudomonas syringae strains.</title>
        <authorList>
            <person name="Thakur S."/>
            <person name="Wang P.W."/>
            <person name="Gong Y."/>
            <person name="Weir B.S."/>
            <person name="Guttman D.S."/>
        </authorList>
    </citation>
    <scope>NUCLEOTIDE SEQUENCE [LARGE SCALE GENOMIC DNA]</scope>
    <source>
        <strain evidence="2 3">ICMP17001</strain>
    </source>
</reference>
<gene>
    <name evidence="2" type="ORF">ALO75_100613</name>
</gene>
<comment type="caution">
    <text evidence="2">The sequence shown here is derived from an EMBL/GenBank/DDBJ whole genome shotgun (WGS) entry which is preliminary data.</text>
</comment>
<dbReference type="PATRIC" id="fig|317659.3.peg.3050"/>
<dbReference type="InterPro" id="IPR007055">
    <property type="entry name" value="BON_dom"/>
</dbReference>
<dbReference type="SMART" id="SM00749">
    <property type="entry name" value="BON"/>
    <property type="match status" value="3"/>
</dbReference>
<accession>A0A0N8R7G7</accession>
<organism evidence="2 3">
    <name type="scientific">Pseudomonas syringae pv. coryli</name>
    <dbReference type="NCBI Taxonomy" id="317659"/>
    <lineage>
        <taxon>Bacteria</taxon>
        <taxon>Pseudomonadati</taxon>
        <taxon>Pseudomonadota</taxon>
        <taxon>Gammaproteobacteria</taxon>
        <taxon>Pseudomonadales</taxon>
        <taxon>Pseudomonadaceae</taxon>
        <taxon>Pseudomonas</taxon>
    </lineage>
</organism>
<feature type="domain" description="BON" evidence="1">
    <location>
        <begin position="175"/>
        <end position="242"/>
    </location>
</feature>
<protein>
    <submittedName>
        <fullName evidence="2">Transport-associated protein</fullName>
    </submittedName>
</protein>
<dbReference type="Pfam" id="PF04972">
    <property type="entry name" value="BON"/>
    <property type="match status" value="3"/>
</dbReference>
<evidence type="ECO:0000313" key="3">
    <source>
        <dbReference type="Proteomes" id="UP000051335"/>
    </source>
</evidence>
<proteinExistence type="predicted"/>
<dbReference type="AlphaFoldDB" id="A0A0N8R7G7"/>
<sequence length="242" mass="26713">MTCRRVFNAVIAARDKQPRRPSSRGLSMSDLTLRRTILDELEFLPHIDAGAIGVTIDNGVVVLSGHVKTFAEKIAAERAVKSVKGVRAVAEELEVRVPSDLYIDDSVIASRCLDLIRWNAISPDLAVQVKVQQGWVTLEGDVEWQYQKEAAQKAINTLAGVAGLDNRLIVKPKATALDIKTLIEQALVRSSELDASTIRVTAEGNQVKLEGYVHRWRERKAVEHAAWAVPGVKNVDNHLLIN</sequence>
<keyword evidence="3" id="KW-1185">Reference proteome</keyword>
<dbReference type="InterPro" id="IPR051686">
    <property type="entry name" value="Lipoprotein_DolP"/>
</dbReference>
<feature type="domain" description="BON" evidence="1">
    <location>
        <begin position="29"/>
        <end position="97"/>
    </location>
</feature>
<dbReference type="Proteomes" id="UP000051335">
    <property type="component" value="Unassembled WGS sequence"/>
</dbReference>
<feature type="domain" description="BON" evidence="1">
    <location>
        <begin position="104"/>
        <end position="172"/>
    </location>
</feature>
<dbReference type="Gene3D" id="3.30.1340.30">
    <property type="match status" value="3"/>
</dbReference>
<name>A0A0N8R7G7_9PSED</name>
<dbReference type="PANTHER" id="PTHR34606">
    <property type="entry name" value="BON DOMAIN-CONTAINING PROTEIN"/>
    <property type="match status" value="1"/>
</dbReference>